<reference evidence="1 2" key="1">
    <citation type="journal article" date="2014" name="Curr. Microbiol.">
        <title>Spirosoma radiotolerans sp. nov., a gamma-radiation-resistant bacterium isolated from gamma ray-irradiated soil.</title>
        <authorList>
            <person name="Lee J.J."/>
            <person name="Srinivasan S."/>
            <person name="Lim S."/>
            <person name="Joe M."/>
            <person name="Im S."/>
            <person name="Bae S.I."/>
            <person name="Park K.R."/>
            <person name="Han J.H."/>
            <person name="Park S.H."/>
            <person name="Joo B.M."/>
            <person name="Park S.J."/>
            <person name="Kim M.K."/>
        </authorList>
    </citation>
    <scope>NUCLEOTIDE SEQUENCE [LARGE SCALE GENOMIC DNA]</scope>
    <source>
        <strain evidence="1 2">DG5A</strain>
    </source>
</reference>
<dbReference type="AlphaFoldDB" id="A0A0E3ZV64"/>
<keyword evidence="2" id="KW-1185">Reference proteome</keyword>
<dbReference type="HOGENOM" id="CLU_112806_0_0_10"/>
<dbReference type="OrthoDB" id="68731at2"/>
<dbReference type="InterPro" id="IPR011466">
    <property type="entry name" value="DUF1572"/>
</dbReference>
<dbReference type="KEGG" id="srd:SD10_14645"/>
<dbReference type="STRING" id="1379870.SD10_14645"/>
<name>A0A0E3ZV64_9BACT</name>
<accession>A0A0E3ZV64</accession>
<proteinExistence type="predicted"/>
<gene>
    <name evidence="1" type="ORF">SD10_14645</name>
</gene>
<evidence type="ECO:0000313" key="1">
    <source>
        <dbReference type="EMBL" id="AKD55955.1"/>
    </source>
</evidence>
<dbReference type="InterPro" id="IPR034660">
    <property type="entry name" value="DinB/YfiT-like"/>
</dbReference>
<dbReference type="Proteomes" id="UP000033054">
    <property type="component" value="Chromosome"/>
</dbReference>
<dbReference type="Gene3D" id="1.20.120.450">
    <property type="entry name" value="dinb family like domain"/>
    <property type="match status" value="1"/>
</dbReference>
<protein>
    <recommendedName>
        <fullName evidence="3">DUF1572 domain-containing protein</fullName>
    </recommendedName>
</protein>
<dbReference type="Pfam" id="PF07609">
    <property type="entry name" value="DUF1572"/>
    <property type="match status" value="1"/>
</dbReference>
<dbReference type="RefSeq" id="WP_046574625.1">
    <property type="nucleotide sequence ID" value="NZ_CP010429.1"/>
</dbReference>
<dbReference type="PATRIC" id="fig|1379870.5.peg.3185"/>
<dbReference type="SUPFAM" id="SSF109854">
    <property type="entry name" value="DinB/YfiT-like putative metalloenzymes"/>
    <property type="match status" value="1"/>
</dbReference>
<dbReference type="EMBL" id="CP010429">
    <property type="protein sequence ID" value="AKD55955.1"/>
    <property type="molecule type" value="Genomic_DNA"/>
</dbReference>
<evidence type="ECO:0000313" key="2">
    <source>
        <dbReference type="Proteomes" id="UP000033054"/>
    </source>
</evidence>
<organism evidence="1 2">
    <name type="scientific">Spirosoma radiotolerans</name>
    <dbReference type="NCBI Taxonomy" id="1379870"/>
    <lineage>
        <taxon>Bacteria</taxon>
        <taxon>Pseudomonadati</taxon>
        <taxon>Bacteroidota</taxon>
        <taxon>Cytophagia</taxon>
        <taxon>Cytophagales</taxon>
        <taxon>Cytophagaceae</taxon>
        <taxon>Spirosoma</taxon>
    </lineage>
</organism>
<evidence type="ECO:0008006" key="3">
    <source>
        <dbReference type="Google" id="ProtNLM"/>
    </source>
</evidence>
<sequence length="189" mass="22355">MQNDYLKSVISQFEYYKLLGEKTLAQLPDDALFWHYNPESNSIAILVNHLWGNMLSRWTDFLSTDGEKEWRDREGEFANDSQSRDELQQKWDEGWRVLLDTLNSLQEDDLSKIVYIRHQGHTVVEAINRQLAHYSYHIGQLVFLGKMLAKNWTSLSIPRGESRQFNAEKFAQPKHREHFTDAYLKPDHQ</sequence>